<reference evidence="3" key="1">
    <citation type="submission" date="2024-08" db="EMBL/GenBank/DDBJ databases">
        <authorList>
            <person name="Chaddad Z."/>
            <person name="Lamrabet M."/>
            <person name="Bouhnik O."/>
            <person name="Alami S."/>
            <person name="Wipf D."/>
            <person name="Courty P.E."/>
            <person name="Missbah El Idrissi M."/>
        </authorList>
    </citation>
    <scope>NUCLEOTIDE SEQUENCE</scope>
    <source>
        <strain evidence="3">LLZ17</strain>
    </source>
</reference>
<dbReference type="Gene3D" id="3.30.1490.20">
    <property type="entry name" value="ATP-grasp fold, A domain"/>
    <property type="match status" value="1"/>
</dbReference>
<keyword evidence="1" id="KW-0547">Nucleotide-binding</keyword>
<dbReference type="InterPro" id="IPR011761">
    <property type="entry name" value="ATP-grasp"/>
</dbReference>
<evidence type="ECO:0000313" key="3">
    <source>
        <dbReference type="EMBL" id="XDV57531.1"/>
    </source>
</evidence>
<dbReference type="AlphaFoldDB" id="A0AB39XL10"/>
<dbReference type="SUPFAM" id="SSF56059">
    <property type="entry name" value="Glutathione synthetase ATP-binding domain-like"/>
    <property type="match status" value="1"/>
</dbReference>
<keyword evidence="1" id="KW-0067">ATP-binding</keyword>
<feature type="domain" description="ATP-grasp" evidence="2">
    <location>
        <begin position="127"/>
        <end position="316"/>
    </location>
</feature>
<evidence type="ECO:0000256" key="1">
    <source>
        <dbReference type="PROSITE-ProRule" id="PRU00409"/>
    </source>
</evidence>
<dbReference type="EMBL" id="CP165734">
    <property type="protein sequence ID" value="XDV57531.1"/>
    <property type="molecule type" value="Genomic_DNA"/>
</dbReference>
<proteinExistence type="predicted"/>
<dbReference type="PROSITE" id="PS50975">
    <property type="entry name" value="ATP_GRASP"/>
    <property type="match status" value="1"/>
</dbReference>
<organism evidence="3">
    <name type="scientific">Bradyrhizobium sp. LLZ17</name>
    <dbReference type="NCBI Taxonomy" id="3239388"/>
    <lineage>
        <taxon>Bacteria</taxon>
        <taxon>Pseudomonadati</taxon>
        <taxon>Pseudomonadota</taxon>
        <taxon>Alphaproteobacteria</taxon>
        <taxon>Hyphomicrobiales</taxon>
        <taxon>Nitrobacteraceae</taxon>
        <taxon>Bradyrhizobium</taxon>
    </lineage>
</organism>
<dbReference type="GO" id="GO:0046872">
    <property type="term" value="F:metal ion binding"/>
    <property type="evidence" value="ECO:0007669"/>
    <property type="project" value="InterPro"/>
</dbReference>
<accession>A0AB39XL10</accession>
<evidence type="ECO:0000259" key="2">
    <source>
        <dbReference type="PROSITE" id="PS50975"/>
    </source>
</evidence>
<dbReference type="InterPro" id="IPR013815">
    <property type="entry name" value="ATP_grasp_subdomain_1"/>
</dbReference>
<dbReference type="Gene3D" id="3.30.470.20">
    <property type="entry name" value="ATP-grasp fold, B domain"/>
    <property type="match status" value="1"/>
</dbReference>
<sequence length="445" mass="49779">MTAPVPVLILKTGSYAIHHGQLGIIRSLGRLGIPVYTVAEDHLTPAGTSRYLAGKFVWHAGDLPTPQLLEALAKIGQNLDRPTILIPTDDLGAILVAEESATLRQWYVFPDISAGLPRKLANKQMLYALCRQIGVPCPNTQCPTSISDVHEFAVSARFPIVVKPAAGWLHPKLRVSIVHSEQELVDGWHRAGGSQSPNLLLQEYIPPGADWFFHGYCNGASDCLAGFTGMKLRSYPPHAGMTTLGRSTTNDVLLHHAQTLLKAISYAGIMDLDFRFDERDRQYKLLDFNPRIGAQFRVFVDDNGLDVARALYCDLTGQTVRRSKQVDGRVLIVEPDDLRASANYFWRGELSAYDWLRSFKGRKELAWLNWDDPLPCLMVWARFAIRGVGKILRIGPFEYATRRSAGSDLEHKPDQVIPRSRYGSWSGLISVVGSLRHYLARPWWN</sequence>
<dbReference type="RefSeq" id="WP_369721952.1">
    <property type="nucleotide sequence ID" value="NZ_CP165734.1"/>
</dbReference>
<protein>
    <recommendedName>
        <fullName evidence="2">ATP-grasp domain-containing protein</fullName>
    </recommendedName>
</protein>
<dbReference type="GO" id="GO:0005524">
    <property type="term" value="F:ATP binding"/>
    <property type="evidence" value="ECO:0007669"/>
    <property type="project" value="UniProtKB-UniRule"/>
</dbReference>
<name>A0AB39XL10_9BRAD</name>
<gene>
    <name evidence="3" type="ORF">AB8Z38_34240</name>
</gene>